<dbReference type="Pfam" id="PF00625">
    <property type="entry name" value="Guanylate_kin"/>
    <property type="match status" value="1"/>
</dbReference>
<dbReference type="NCBIfam" id="TIGR03263">
    <property type="entry name" value="guanyl_kin"/>
    <property type="match status" value="1"/>
</dbReference>
<feature type="binding site" evidence="13">
    <location>
        <begin position="24"/>
        <end position="31"/>
    </location>
    <ligand>
        <name>ATP</name>
        <dbReference type="ChEBI" id="CHEBI:30616"/>
    </ligand>
</feature>
<evidence type="ECO:0000256" key="13">
    <source>
        <dbReference type="HAMAP-Rule" id="MF_00328"/>
    </source>
</evidence>
<dbReference type="EC" id="2.7.4.8" evidence="4 13"/>
<name>A0AAP4TZ93_9GAMM</name>
<evidence type="ECO:0000256" key="11">
    <source>
        <dbReference type="ARBA" id="ARBA00030128"/>
    </source>
</evidence>
<dbReference type="CDD" id="cd00071">
    <property type="entry name" value="GMPK"/>
    <property type="match status" value="1"/>
</dbReference>
<accession>A0AAP4TZ93</accession>
<reference evidence="15" key="1">
    <citation type="submission" date="2023-07" db="EMBL/GenBank/DDBJ databases">
        <title>Genome content predicts the carbon catabolic preferences of heterotrophic bacteria.</title>
        <authorList>
            <person name="Gralka M."/>
        </authorList>
    </citation>
    <scope>NUCLEOTIDE SEQUENCE</scope>
    <source>
        <strain evidence="15">C2R13</strain>
    </source>
</reference>
<evidence type="ECO:0000259" key="14">
    <source>
        <dbReference type="PROSITE" id="PS50052"/>
    </source>
</evidence>
<dbReference type="GO" id="GO:0005829">
    <property type="term" value="C:cytosol"/>
    <property type="evidence" value="ECO:0007669"/>
    <property type="project" value="TreeGrafter"/>
</dbReference>
<dbReference type="SMART" id="SM00072">
    <property type="entry name" value="GuKc"/>
    <property type="match status" value="1"/>
</dbReference>
<dbReference type="PROSITE" id="PS50052">
    <property type="entry name" value="GUANYLATE_KINASE_2"/>
    <property type="match status" value="1"/>
</dbReference>
<evidence type="ECO:0000256" key="5">
    <source>
        <dbReference type="ARBA" id="ARBA00016296"/>
    </source>
</evidence>
<dbReference type="RefSeq" id="WP_303568629.1">
    <property type="nucleotide sequence ID" value="NZ_JAUORK010000006.1"/>
</dbReference>
<dbReference type="InterPro" id="IPR017665">
    <property type="entry name" value="Guanylate_kinase"/>
</dbReference>
<comment type="similarity">
    <text evidence="3 13">Belongs to the guanylate kinase family.</text>
</comment>
<dbReference type="AlphaFoldDB" id="A0AAP4TZ93"/>
<keyword evidence="8 13" id="KW-0547">Nucleotide-binding</keyword>
<keyword evidence="10 13" id="KW-0067">ATP-binding</keyword>
<sequence>MSSTSSASSSAASNARGTLYIISAPSGAGKTTLVKALLERMDGIGVSVSHTTRGQRPGEQDAVNYHFVDVDHFKTMIEQGDFFEHAQVFDNFYGTSRPAVEARLSKGEDVILEIDWQGAQQVRAQVPEAVSIFILPPSREALLQRLSGRGTDGEDVIARRMRDAVSEMSHYDEYDLIVINDDFEQALDELCGLVNAQRARLPRVQHRHAALLDSLLAD</sequence>
<evidence type="ECO:0000256" key="8">
    <source>
        <dbReference type="ARBA" id="ARBA00022741"/>
    </source>
</evidence>
<feature type="domain" description="Guanylate kinase-like" evidence="14">
    <location>
        <begin position="17"/>
        <end position="195"/>
    </location>
</feature>
<evidence type="ECO:0000256" key="2">
    <source>
        <dbReference type="ARBA" id="ARBA00004496"/>
    </source>
</evidence>
<evidence type="ECO:0000256" key="10">
    <source>
        <dbReference type="ARBA" id="ARBA00022840"/>
    </source>
</evidence>
<evidence type="ECO:0000256" key="9">
    <source>
        <dbReference type="ARBA" id="ARBA00022777"/>
    </source>
</evidence>
<evidence type="ECO:0000256" key="6">
    <source>
        <dbReference type="ARBA" id="ARBA00022490"/>
    </source>
</evidence>
<comment type="function">
    <text evidence="1 13">Essential for recycling GMP and indirectly, cGMP.</text>
</comment>
<comment type="subcellular location">
    <subcellularLocation>
        <location evidence="2 13">Cytoplasm</location>
    </subcellularLocation>
</comment>
<comment type="caution">
    <text evidence="15">The sequence shown here is derived from an EMBL/GenBank/DDBJ whole genome shotgun (WGS) entry which is preliminary data.</text>
</comment>
<dbReference type="FunFam" id="3.40.50.300:FF:000084">
    <property type="entry name" value="Guanylate kinase"/>
    <property type="match status" value="1"/>
</dbReference>
<keyword evidence="6 13" id="KW-0963">Cytoplasm</keyword>
<dbReference type="HAMAP" id="MF_00328">
    <property type="entry name" value="Guanylate_kinase"/>
    <property type="match status" value="1"/>
</dbReference>
<keyword evidence="9 13" id="KW-0418">Kinase</keyword>
<evidence type="ECO:0000313" key="15">
    <source>
        <dbReference type="EMBL" id="MDO6671896.1"/>
    </source>
</evidence>
<comment type="catalytic activity">
    <reaction evidence="12 13">
        <text>GMP + ATP = GDP + ADP</text>
        <dbReference type="Rhea" id="RHEA:20780"/>
        <dbReference type="ChEBI" id="CHEBI:30616"/>
        <dbReference type="ChEBI" id="CHEBI:58115"/>
        <dbReference type="ChEBI" id="CHEBI:58189"/>
        <dbReference type="ChEBI" id="CHEBI:456216"/>
        <dbReference type="EC" id="2.7.4.8"/>
    </reaction>
</comment>
<dbReference type="FunFam" id="3.30.63.10:FF:000005">
    <property type="entry name" value="Guanylate kinase"/>
    <property type="match status" value="1"/>
</dbReference>
<dbReference type="SUPFAM" id="SSF52540">
    <property type="entry name" value="P-loop containing nucleoside triphosphate hydrolases"/>
    <property type="match status" value="1"/>
</dbReference>
<evidence type="ECO:0000256" key="7">
    <source>
        <dbReference type="ARBA" id="ARBA00022679"/>
    </source>
</evidence>
<dbReference type="InterPro" id="IPR008144">
    <property type="entry name" value="Guanylate_kin-like_dom"/>
</dbReference>
<dbReference type="InterPro" id="IPR020590">
    <property type="entry name" value="Guanylate_kinase_CS"/>
</dbReference>
<evidence type="ECO:0000313" key="16">
    <source>
        <dbReference type="Proteomes" id="UP001170481"/>
    </source>
</evidence>
<evidence type="ECO:0000256" key="3">
    <source>
        <dbReference type="ARBA" id="ARBA00005790"/>
    </source>
</evidence>
<dbReference type="InterPro" id="IPR008145">
    <property type="entry name" value="GK/Ca_channel_bsu"/>
</dbReference>
<evidence type="ECO:0000256" key="4">
    <source>
        <dbReference type="ARBA" id="ARBA00012961"/>
    </source>
</evidence>
<protein>
    <recommendedName>
        <fullName evidence="5 13">Guanylate kinase</fullName>
        <ecNumber evidence="4 13">2.7.4.8</ecNumber>
    </recommendedName>
    <alternativeName>
        <fullName evidence="11 13">GMP kinase</fullName>
    </alternativeName>
</protein>
<dbReference type="EMBL" id="JAUORK010000006">
    <property type="protein sequence ID" value="MDO6671896.1"/>
    <property type="molecule type" value="Genomic_DNA"/>
</dbReference>
<keyword evidence="7 13" id="KW-0808">Transferase</keyword>
<dbReference type="PANTHER" id="PTHR23117">
    <property type="entry name" value="GUANYLATE KINASE-RELATED"/>
    <property type="match status" value="1"/>
</dbReference>
<dbReference type="GO" id="GO:0005524">
    <property type="term" value="F:ATP binding"/>
    <property type="evidence" value="ECO:0007669"/>
    <property type="project" value="UniProtKB-UniRule"/>
</dbReference>
<organism evidence="15 16">
    <name type="scientific">Cobetia amphilecti</name>
    <dbReference type="NCBI Taxonomy" id="1055104"/>
    <lineage>
        <taxon>Bacteria</taxon>
        <taxon>Pseudomonadati</taxon>
        <taxon>Pseudomonadota</taxon>
        <taxon>Gammaproteobacteria</taxon>
        <taxon>Oceanospirillales</taxon>
        <taxon>Halomonadaceae</taxon>
        <taxon>Cobetia</taxon>
    </lineage>
</organism>
<dbReference type="PROSITE" id="PS00856">
    <property type="entry name" value="GUANYLATE_KINASE_1"/>
    <property type="match status" value="1"/>
</dbReference>
<dbReference type="PANTHER" id="PTHR23117:SF13">
    <property type="entry name" value="GUANYLATE KINASE"/>
    <property type="match status" value="1"/>
</dbReference>
<dbReference type="GO" id="GO:0004385">
    <property type="term" value="F:GMP kinase activity"/>
    <property type="evidence" value="ECO:0007669"/>
    <property type="project" value="UniProtKB-UniRule"/>
</dbReference>
<gene>
    <name evidence="13 15" type="primary">gmk</name>
    <name evidence="15" type="ORF">Q4535_07140</name>
</gene>
<dbReference type="Proteomes" id="UP001170481">
    <property type="component" value="Unassembled WGS sequence"/>
</dbReference>
<evidence type="ECO:0000256" key="12">
    <source>
        <dbReference type="ARBA" id="ARBA00048594"/>
    </source>
</evidence>
<proteinExistence type="inferred from homology"/>
<dbReference type="Gene3D" id="3.30.63.10">
    <property type="entry name" value="Guanylate Kinase phosphate binding domain"/>
    <property type="match status" value="1"/>
</dbReference>
<evidence type="ECO:0000256" key="1">
    <source>
        <dbReference type="ARBA" id="ARBA00003531"/>
    </source>
</evidence>
<dbReference type="Gene3D" id="3.40.50.300">
    <property type="entry name" value="P-loop containing nucleotide triphosphate hydrolases"/>
    <property type="match status" value="1"/>
</dbReference>
<dbReference type="InterPro" id="IPR027417">
    <property type="entry name" value="P-loop_NTPase"/>
</dbReference>